<dbReference type="PANTHER" id="PTHR43471">
    <property type="entry name" value="ABC TRANSPORTER PERMEASE"/>
    <property type="match status" value="1"/>
</dbReference>
<evidence type="ECO:0000259" key="6">
    <source>
        <dbReference type="Pfam" id="PF12698"/>
    </source>
</evidence>
<evidence type="ECO:0000256" key="2">
    <source>
        <dbReference type="ARBA" id="ARBA00022692"/>
    </source>
</evidence>
<gene>
    <name evidence="7" type="ORF">C8D93_101111</name>
</gene>
<feature type="transmembrane region" description="Helical" evidence="5">
    <location>
        <begin position="280"/>
        <end position="299"/>
    </location>
</feature>
<keyword evidence="3 5" id="KW-1133">Transmembrane helix</keyword>
<dbReference type="EMBL" id="QICN01000001">
    <property type="protein sequence ID" value="PXV71073.1"/>
    <property type="molecule type" value="Genomic_DNA"/>
</dbReference>
<reference evidence="7 8" key="1">
    <citation type="submission" date="2018-04" db="EMBL/GenBank/DDBJ databases">
        <title>Genomic Encyclopedia of Type Strains, Phase IV (KMG-IV): sequencing the most valuable type-strain genomes for metagenomic binning, comparative biology and taxonomic classification.</title>
        <authorList>
            <person name="Goeker M."/>
        </authorList>
    </citation>
    <scope>NUCLEOTIDE SEQUENCE [LARGE SCALE GENOMIC DNA]</scope>
    <source>
        <strain evidence="7 8">DSM 104150</strain>
    </source>
</reference>
<accession>A0A318EE29</accession>
<evidence type="ECO:0000256" key="3">
    <source>
        <dbReference type="ARBA" id="ARBA00022989"/>
    </source>
</evidence>
<protein>
    <submittedName>
        <fullName evidence="7">Sodium transport system permease protein</fullName>
    </submittedName>
</protein>
<proteinExistence type="predicted"/>
<sequence>MTISTGNVAASRRAWITVFSKEVRENARDRRTLASALLYGPLVGPVLFAVLISFIMVQQREKLEKPLELAIVGAEHAPNLVRHLERQGVIVRPAPGDAEAAIREQREDVVLRIGSRYAEHWQAGKPAPVDLLFDASRTHTGATVERTRALLQQYASTVATLRLQVRGIAPQIVTPVAVVDRDLSTPQSRTGMIMAMLPYFLILSAFVGGMYLAIDTTSGERERQSLEPLLITPVSRAQIMFGKLLATSAYAAASLLICVLAFVVSLGMIPADVAGFSLQLPAVTAVSIMLTVLPIALLAASTQTVVAAMAKSFREAQTYLQFLILLPAVPSLVLVVNPMKPALWMYLTPLFGQSALIGELVRGEEVPVAYIAACSATTVLLSGLFAALAVRLYRSERLAVSA</sequence>
<evidence type="ECO:0000313" key="7">
    <source>
        <dbReference type="EMBL" id="PXV71073.1"/>
    </source>
</evidence>
<organism evidence="7 8">
    <name type="scientific">Sinimarinibacterium flocculans</name>
    <dbReference type="NCBI Taxonomy" id="985250"/>
    <lineage>
        <taxon>Bacteria</taxon>
        <taxon>Pseudomonadati</taxon>
        <taxon>Pseudomonadota</taxon>
        <taxon>Gammaproteobacteria</taxon>
        <taxon>Nevskiales</taxon>
        <taxon>Nevskiaceae</taxon>
        <taxon>Sinimarinibacterium</taxon>
    </lineage>
</organism>
<evidence type="ECO:0000256" key="4">
    <source>
        <dbReference type="ARBA" id="ARBA00023136"/>
    </source>
</evidence>
<feature type="transmembrane region" description="Helical" evidence="5">
    <location>
        <begin position="249"/>
        <end position="268"/>
    </location>
</feature>
<dbReference type="AlphaFoldDB" id="A0A318EE29"/>
<keyword evidence="4 5" id="KW-0472">Membrane</keyword>
<evidence type="ECO:0000313" key="8">
    <source>
        <dbReference type="Proteomes" id="UP000248330"/>
    </source>
</evidence>
<dbReference type="InterPro" id="IPR013525">
    <property type="entry name" value="ABC2_TM"/>
</dbReference>
<name>A0A318EE29_9GAMM</name>
<keyword evidence="8" id="KW-1185">Reference proteome</keyword>
<feature type="transmembrane region" description="Helical" evidence="5">
    <location>
        <begin position="36"/>
        <end position="57"/>
    </location>
</feature>
<keyword evidence="2 5" id="KW-0812">Transmembrane</keyword>
<dbReference type="Pfam" id="PF12698">
    <property type="entry name" value="ABC2_membrane_3"/>
    <property type="match status" value="1"/>
</dbReference>
<dbReference type="GO" id="GO:0140359">
    <property type="term" value="F:ABC-type transporter activity"/>
    <property type="evidence" value="ECO:0007669"/>
    <property type="project" value="InterPro"/>
</dbReference>
<feature type="domain" description="ABC-2 type transporter transmembrane" evidence="6">
    <location>
        <begin position="42"/>
        <end position="378"/>
    </location>
</feature>
<dbReference type="GO" id="GO:0016020">
    <property type="term" value="C:membrane"/>
    <property type="evidence" value="ECO:0007669"/>
    <property type="project" value="UniProtKB-SubCell"/>
</dbReference>
<evidence type="ECO:0000256" key="5">
    <source>
        <dbReference type="SAM" id="Phobius"/>
    </source>
</evidence>
<dbReference type="PANTHER" id="PTHR43471:SF3">
    <property type="entry name" value="ABC TRANSPORTER PERMEASE PROTEIN NATB"/>
    <property type="match status" value="1"/>
</dbReference>
<evidence type="ECO:0000256" key="1">
    <source>
        <dbReference type="ARBA" id="ARBA00004141"/>
    </source>
</evidence>
<feature type="transmembrane region" description="Helical" evidence="5">
    <location>
        <begin position="319"/>
        <end position="336"/>
    </location>
</feature>
<feature type="transmembrane region" description="Helical" evidence="5">
    <location>
        <begin position="367"/>
        <end position="390"/>
    </location>
</feature>
<dbReference type="RefSeq" id="WP_110263227.1">
    <property type="nucleotide sequence ID" value="NZ_CAKZQT010000031.1"/>
</dbReference>
<feature type="transmembrane region" description="Helical" evidence="5">
    <location>
        <begin position="191"/>
        <end position="214"/>
    </location>
</feature>
<comment type="caution">
    <text evidence="7">The sequence shown here is derived from an EMBL/GenBank/DDBJ whole genome shotgun (WGS) entry which is preliminary data.</text>
</comment>
<dbReference type="OrthoDB" id="5486437at2"/>
<comment type="subcellular location">
    <subcellularLocation>
        <location evidence="1">Membrane</location>
        <topology evidence="1">Multi-pass membrane protein</topology>
    </subcellularLocation>
</comment>
<dbReference type="Proteomes" id="UP000248330">
    <property type="component" value="Unassembled WGS sequence"/>
</dbReference>